<evidence type="ECO:0000313" key="8">
    <source>
        <dbReference type="EMBL" id="KAF5924015.1"/>
    </source>
</evidence>
<dbReference type="PANTHER" id="PTHR11414:SF20">
    <property type="entry name" value="CYSTATIN-A"/>
    <property type="match status" value="1"/>
</dbReference>
<dbReference type="CDD" id="cd00042">
    <property type="entry name" value="CY"/>
    <property type="match status" value="1"/>
</dbReference>
<dbReference type="Gene3D" id="3.10.450.10">
    <property type="match status" value="1"/>
</dbReference>
<dbReference type="InterPro" id="IPR018073">
    <property type="entry name" value="Prot_inh_cystat_CS"/>
</dbReference>
<dbReference type="SUPFAM" id="SSF54403">
    <property type="entry name" value="Cystatin/monellin"/>
    <property type="match status" value="1"/>
</dbReference>
<evidence type="ECO:0000256" key="4">
    <source>
        <dbReference type="ARBA" id="ARBA00022690"/>
    </source>
</evidence>
<sequence>MESNIALIICFLFSLKVKSQLEAKTNRTYEEFKAVEYKTQVVAGTNYYIKVQVGDNNYIHLKIFKSLPHRGGSLTLTGYLINKSKDDELKGF</sequence>
<gene>
    <name evidence="8" type="ORF">HPG69_010447</name>
</gene>
<evidence type="ECO:0000256" key="6">
    <source>
        <dbReference type="SAM" id="SignalP"/>
    </source>
</evidence>
<evidence type="ECO:0000313" key="9">
    <source>
        <dbReference type="Proteomes" id="UP000551758"/>
    </source>
</evidence>
<dbReference type="InterPro" id="IPR000010">
    <property type="entry name" value="Cystatin_dom"/>
</dbReference>
<dbReference type="SMART" id="SM00043">
    <property type="entry name" value="CY"/>
    <property type="match status" value="1"/>
</dbReference>
<reference evidence="8 9" key="1">
    <citation type="journal article" date="2020" name="Mol. Biol. Evol.">
        <title>Interspecific Gene Flow and the Evolution of Specialization in Black and White Rhinoceros.</title>
        <authorList>
            <person name="Moodley Y."/>
            <person name="Westbury M.V."/>
            <person name="Russo I.M."/>
            <person name="Gopalakrishnan S."/>
            <person name="Rakotoarivelo A."/>
            <person name="Olsen R.A."/>
            <person name="Prost S."/>
            <person name="Tunstall T."/>
            <person name="Ryder O.A."/>
            <person name="Dalen L."/>
            <person name="Bruford M.W."/>
        </authorList>
    </citation>
    <scope>NUCLEOTIDE SEQUENCE [LARGE SCALE GENOMIC DNA]</scope>
    <source>
        <strain evidence="8">SBR-YM</strain>
        <tissue evidence="8">Skin</tissue>
    </source>
</reference>
<evidence type="ECO:0000256" key="3">
    <source>
        <dbReference type="ARBA" id="ARBA00022490"/>
    </source>
</evidence>
<keyword evidence="9" id="KW-1185">Reference proteome</keyword>
<feature type="domain" description="Cystatin" evidence="7">
    <location>
        <begin position="8"/>
        <end position="92"/>
    </location>
</feature>
<evidence type="ECO:0000256" key="5">
    <source>
        <dbReference type="ARBA" id="ARBA00022704"/>
    </source>
</evidence>
<feature type="chain" id="PRO_5029655406" description="Cystatin domain-containing protein" evidence="6">
    <location>
        <begin position="20"/>
        <end position="92"/>
    </location>
</feature>
<dbReference type="GO" id="GO:0005829">
    <property type="term" value="C:cytosol"/>
    <property type="evidence" value="ECO:0007669"/>
    <property type="project" value="TreeGrafter"/>
</dbReference>
<evidence type="ECO:0000259" key="7">
    <source>
        <dbReference type="SMART" id="SM00043"/>
    </source>
</evidence>
<dbReference type="GO" id="GO:0004869">
    <property type="term" value="F:cysteine-type endopeptidase inhibitor activity"/>
    <property type="evidence" value="ECO:0007669"/>
    <property type="project" value="UniProtKB-KW"/>
</dbReference>
<evidence type="ECO:0000256" key="1">
    <source>
        <dbReference type="ARBA" id="ARBA00004496"/>
    </source>
</evidence>
<dbReference type="PANTHER" id="PTHR11414">
    <property type="entry name" value="CYSTATIN FAMILY MEMBER"/>
    <property type="match status" value="1"/>
</dbReference>
<accession>A0A7J7F7K7</accession>
<dbReference type="AlphaFoldDB" id="A0A7J7F7K7"/>
<organism evidence="8 9">
    <name type="scientific">Diceros bicornis minor</name>
    <name type="common">South-central black rhinoceros</name>
    <dbReference type="NCBI Taxonomy" id="77932"/>
    <lineage>
        <taxon>Eukaryota</taxon>
        <taxon>Metazoa</taxon>
        <taxon>Chordata</taxon>
        <taxon>Craniata</taxon>
        <taxon>Vertebrata</taxon>
        <taxon>Euteleostomi</taxon>
        <taxon>Mammalia</taxon>
        <taxon>Eutheria</taxon>
        <taxon>Laurasiatheria</taxon>
        <taxon>Perissodactyla</taxon>
        <taxon>Rhinocerotidae</taxon>
        <taxon>Diceros</taxon>
    </lineage>
</organism>
<keyword evidence="4" id="KW-0646">Protease inhibitor</keyword>
<comment type="subcellular location">
    <subcellularLocation>
        <location evidence="1">Cytoplasm</location>
    </subcellularLocation>
</comment>
<dbReference type="InterPro" id="IPR001713">
    <property type="entry name" value="Prot_inh_stefin"/>
</dbReference>
<dbReference type="PRINTS" id="PR00295">
    <property type="entry name" value="STEFINA"/>
</dbReference>
<keyword evidence="3" id="KW-0963">Cytoplasm</keyword>
<dbReference type="Proteomes" id="UP000551758">
    <property type="component" value="Unassembled WGS sequence"/>
</dbReference>
<protein>
    <recommendedName>
        <fullName evidence="7">Cystatin domain-containing protein</fullName>
    </recommendedName>
</protein>
<dbReference type="Pfam" id="PF00031">
    <property type="entry name" value="Cystatin"/>
    <property type="match status" value="1"/>
</dbReference>
<comment type="caution">
    <text evidence="8">The sequence shown here is derived from an EMBL/GenBank/DDBJ whole genome shotgun (WGS) entry which is preliminary data.</text>
</comment>
<comment type="similarity">
    <text evidence="2">Belongs to the cystatin family.</text>
</comment>
<name>A0A7J7F7K7_DICBM</name>
<keyword evidence="6" id="KW-0732">Signal</keyword>
<dbReference type="EMBL" id="JACDTQ010001070">
    <property type="protein sequence ID" value="KAF5924015.1"/>
    <property type="molecule type" value="Genomic_DNA"/>
</dbReference>
<feature type="signal peptide" evidence="6">
    <location>
        <begin position="1"/>
        <end position="19"/>
    </location>
</feature>
<proteinExistence type="inferred from homology"/>
<dbReference type="PROSITE" id="PS00287">
    <property type="entry name" value="CYSTATIN"/>
    <property type="match status" value="1"/>
</dbReference>
<dbReference type="FunFam" id="3.10.450.10:FF:000001">
    <property type="entry name" value="Cystatin-A"/>
    <property type="match status" value="1"/>
</dbReference>
<dbReference type="InterPro" id="IPR046350">
    <property type="entry name" value="Cystatin_sf"/>
</dbReference>
<evidence type="ECO:0000256" key="2">
    <source>
        <dbReference type="ARBA" id="ARBA00009403"/>
    </source>
</evidence>
<keyword evidence="5" id="KW-0789">Thiol protease inhibitor</keyword>